<dbReference type="InterPro" id="IPR050570">
    <property type="entry name" value="Cell_wall_metabolism_enzyme"/>
</dbReference>
<dbReference type="Proteomes" id="UP000030004">
    <property type="component" value="Unassembled WGS sequence"/>
</dbReference>
<dbReference type="InterPro" id="IPR011055">
    <property type="entry name" value="Dup_hybrid_motif"/>
</dbReference>
<dbReference type="STRING" id="1461694.ATO9_03775"/>
<dbReference type="GO" id="GO:0004222">
    <property type="term" value="F:metalloendopeptidase activity"/>
    <property type="evidence" value="ECO:0007669"/>
    <property type="project" value="TreeGrafter"/>
</dbReference>
<feature type="signal peptide" evidence="1">
    <location>
        <begin position="1"/>
        <end position="24"/>
    </location>
</feature>
<evidence type="ECO:0000259" key="2">
    <source>
        <dbReference type="Pfam" id="PF01551"/>
    </source>
</evidence>
<dbReference type="Gene3D" id="2.70.70.10">
    <property type="entry name" value="Glucose Permease (Domain IIA)"/>
    <property type="match status" value="1"/>
</dbReference>
<feature type="domain" description="M23ase beta-sheet core" evidence="2">
    <location>
        <begin position="69"/>
        <end position="187"/>
    </location>
</feature>
<dbReference type="InterPro" id="IPR016047">
    <property type="entry name" value="M23ase_b-sheet_dom"/>
</dbReference>
<dbReference type="PANTHER" id="PTHR21666">
    <property type="entry name" value="PEPTIDASE-RELATED"/>
    <property type="match status" value="1"/>
</dbReference>
<comment type="caution">
    <text evidence="3">The sequence shown here is derived from an EMBL/GenBank/DDBJ whole genome shotgun (WGS) entry which is preliminary data.</text>
</comment>
<dbReference type="PANTHER" id="PTHR21666:SF270">
    <property type="entry name" value="MUREIN HYDROLASE ACTIVATOR ENVC"/>
    <property type="match status" value="1"/>
</dbReference>
<protein>
    <submittedName>
        <fullName evidence="3">Peptidase M24</fullName>
    </submittedName>
</protein>
<evidence type="ECO:0000313" key="3">
    <source>
        <dbReference type="EMBL" id="KGM50609.1"/>
    </source>
</evidence>
<dbReference type="eggNOG" id="COG0739">
    <property type="taxonomic scope" value="Bacteria"/>
</dbReference>
<name>A0A0A0EJN8_9RHOB</name>
<dbReference type="CDD" id="cd12797">
    <property type="entry name" value="M23_peptidase"/>
    <property type="match status" value="1"/>
</dbReference>
<reference evidence="3 4" key="1">
    <citation type="journal article" date="2015" name="Antonie Van Leeuwenhoek">
        <title>Pseudooceanicola atlanticus gen. nov. sp. nov., isolated from surface seawater of the Atlantic Ocean and reclassification of Oceanicola batsensis, Oceanicola marinus, Oceanicola nitratireducens, Oceanicola nanhaiensis, Oceanicola antarcticus and Oceanicola flagellatus, as Pseudooceanicola batsensis comb. nov., Pseudooceanicola marinus comb. nov., Pseudooceanicola nitratireducens comb. nov., Pseudooceanicola nanhaiensis comb. nov., Pseudooceanicola antarcticus comb. nov., and Pseudooceanicola flagellatus comb. nov.</title>
        <authorList>
            <person name="Lai Q."/>
            <person name="Li G."/>
            <person name="Liu X."/>
            <person name="Du Y."/>
            <person name="Sun F."/>
            <person name="Shao Z."/>
        </authorList>
    </citation>
    <scope>NUCLEOTIDE SEQUENCE [LARGE SCALE GENOMIC DNA]</scope>
    <source>
        <strain evidence="3 4">22II-s11g</strain>
    </source>
</reference>
<dbReference type="Pfam" id="PF01551">
    <property type="entry name" value="Peptidase_M23"/>
    <property type="match status" value="1"/>
</dbReference>
<feature type="chain" id="PRO_5001969167" evidence="1">
    <location>
        <begin position="25"/>
        <end position="329"/>
    </location>
</feature>
<organism evidence="3 4">
    <name type="scientific">Pseudooceanicola atlanticus</name>
    <dbReference type="NCBI Taxonomy" id="1461694"/>
    <lineage>
        <taxon>Bacteria</taxon>
        <taxon>Pseudomonadati</taxon>
        <taxon>Pseudomonadota</taxon>
        <taxon>Alphaproteobacteria</taxon>
        <taxon>Rhodobacterales</taxon>
        <taxon>Paracoccaceae</taxon>
        <taxon>Pseudooceanicola</taxon>
    </lineage>
</organism>
<keyword evidence="1" id="KW-0732">Signal</keyword>
<dbReference type="AlphaFoldDB" id="A0A0A0EJN8"/>
<gene>
    <name evidence="3" type="ORF">ATO9_03775</name>
</gene>
<evidence type="ECO:0000313" key="4">
    <source>
        <dbReference type="Proteomes" id="UP000030004"/>
    </source>
</evidence>
<dbReference type="OrthoDB" id="5489603at2"/>
<keyword evidence="4" id="KW-1185">Reference proteome</keyword>
<proteinExistence type="predicted"/>
<accession>A0A0A0EJN8</accession>
<dbReference type="SUPFAM" id="SSF51261">
    <property type="entry name" value="Duplicated hybrid motif"/>
    <property type="match status" value="1"/>
</dbReference>
<dbReference type="EMBL" id="AQQX01000001">
    <property type="protein sequence ID" value="KGM50609.1"/>
    <property type="molecule type" value="Genomic_DNA"/>
</dbReference>
<sequence length="329" mass="34951">MFKAPIRAGIFPALLLALAPAAQGQDDAPALQQPIDCTLGDTCFIQNYVDTDPGPEYRDFTCAALSYDGHKGTDFALPSLAAMEAGVDVYAAAPGVVRGLRDGMIDRLYTREEDTRIDGRDCGNGMVLDHGNGWQTQYCHMKQGSVTVAKGDRVEAGQVLGQVGISGRSQFPHLHISVRKDGEVVDPFLPGQAPDTCGAPGGDTMWFGDIAYQAGGILSAGFATAVPAYDDIKAGTAHSARIAATAPAIVVWGYAFGGRQADVMELTIDGPQGRIFDTRQLIKGNKAQFFRAAGRRLSDPLTPGAYTGTVKLERRGEVISTKTVPLMVE</sequence>
<evidence type="ECO:0000256" key="1">
    <source>
        <dbReference type="SAM" id="SignalP"/>
    </source>
</evidence>